<keyword evidence="2" id="KW-0813">Transport</keyword>
<comment type="caution">
    <text evidence="11">The sequence shown here is derived from an EMBL/GenBank/DDBJ whole genome shotgun (WGS) entry which is preliminary data.</text>
</comment>
<dbReference type="Proteomes" id="UP000316688">
    <property type="component" value="Unassembled WGS sequence"/>
</dbReference>
<name>A0A557RFE3_9GAMM</name>
<keyword evidence="3" id="KW-1003">Cell membrane</keyword>
<evidence type="ECO:0000256" key="8">
    <source>
        <dbReference type="ARBA" id="ARBA00037998"/>
    </source>
</evidence>
<comment type="subcellular location">
    <subcellularLocation>
        <location evidence="1">Cell inner membrane</location>
        <topology evidence="1">Multi-pass membrane protein</topology>
    </subcellularLocation>
</comment>
<dbReference type="PANTHER" id="PTHR11795:SF447">
    <property type="entry name" value="ABC TRANSPORTER PERMEASE PROTEIN"/>
    <property type="match status" value="1"/>
</dbReference>
<keyword evidence="12" id="KW-1185">Reference proteome</keyword>
<proteinExistence type="inferred from homology"/>
<feature type="transmembrane region" description="Helical" evidence="9">
    <location>
        <begin position="303"/>
        <end position="323"/>
    </location>
</feature>
<keyword evidence="7 9" id="KW-0472">Membrane</keyword>
<dbReference type="EMBL" id="VMKP01000004">
    <property type="protein sequence ID" value="TVO63885.1"/>
    <property type="molecule type" value="Genomic_DNA"/>
</dbReference>
<evidence type="ECO:0000256" key="1">
    <source>
        <dbReference type="ARBA" id="ARBA00004429"/>
    </source>
</evidence>
<evidence type="ECO:0000256" key="2">
    <source>
        <dbReference type="ARBA" id="ARBA00022448"/>
    </source>
</evidence>
<feature type="transmembrane region" description="Helical" evidence="9">
    <location>
        <begin position="471"/>
        <end position="492"/>
    </location>
</feature>
<dbReference type="NCBIfam" id="TIGR03409">
    <property type="entry name" value="urea_trans_UrtB"/>
    <property type="match status" value="1"/>
</dbReference>
<dbReference type="InterPro" id="IPR017779">
    <property type="entry name" value="ABC_UrtB_bac"/>
</dbReference>
<evidence type="ECO:0000256" key="3">
    <source>
        <dbReference type="ARBA" id="ARBA00022475"/>
    </source>
</evidence>
<evidence type="ECO:0000256" key="4">
    <source>
        <dbReference type="ARBA" id="ARBA00022692"/>
    </source>
</evidence>
<sequence length="538" mass="57462">MKRFARCMLVSLLMALGLTASPAGAADDEALVSSLRQLNEGSFDDKAAAVRTIAESGHPRAVPVLQALLDSRLYFRIGGGEIVIADSLDSGFAVTDPLSGERVGEASQYEIRRVSINNAVRTEARKMLALAGLSSPDRQARSEAVERLLESPDPAIAERMEGLVAEEPVDAIRRDMSLVIGLARLDAPKAAIRLEALETLDGSLRNRVRNEVRRLAENDPDPAVQARAAEILTGIEERRDLWGLGEQIFFGLSAGSVLMLAAFGLAITFGVMGVINMAHGELIMLGAYTTYVVQLLMPNAIDYSLFVAIPAAFLVTGAFGVAIERGVIRFLYGRPLETLLATFGISLILQQLVRTVFSPLNRQVSTPDWMSGAIEVNAALSLTLNRLYVIAFAFLVFGLLLLLFKRTTLGLKVRAVSQNRAMARAVGVSSSRIDALTFGLGAGVAGLAGVALSQITNVGPNMGQAYIIDSFLVVVFGGAGSLWGTLVGGLSLGVLNKFLEPETGAVLAKVLVLVFVILFIQRRPQGLFPQRGRAASEG</sequence>
<dbReference type="GO" id="GO:0022857">
    <property type="term" value="F:transmembrane transporter activity"/>
    <property type="evidence" value="ECO:0007669"/>
    <property type="project" value="InterPro"/>
</dbReference>
<feature type="signal peptide" evidence="10">
    <location>
        <begin position="1"/>
        <end position="25"/>
    </location>
</feature>
<reference evidence="11 12" key="1">
    <citation type="submission" date="2019-07" db="EMBL/GenBank/DDBJ databases">
        <title>Reclasification of Spiribacter aquaticus.</title>
        <authorList>
            <person name="Leon M.J."/>
            <person name="Sanchez-Porro C."/>
            <person name="Ventosa A."/>
        </authorList>
    </citation>
    <scope>NUCLEOTIDE SEQUENCE [LARGE SCALE GENOMIC DNA]</scope>
    <source>
        <strain evidence="11 12">SP30</strain>
    </source>
</reference>
<evidence type="ECO:0000313" key="11">
    <source>
        <dbReference type="EMBL" id="TVO63885.1"/>
    </source>
</evidence>
<feature type="transmembrane region" description="Helical" evidence="9">
    <location>
        <begin position="335"/>
        <end position="353"/>
    </location>
</feature>
<keyword evidence="4 9" id="KW-0812">Transmembrane</keyword>
<comment type="similarity">
    <text evidence="8">Belongs to the binding-protein-dependent transport system permease family. LivHM subfamily.</text>
</comment>
<evidence type="ECO:0000313" key="12">
    <source>
        <dbReference type="Proteomes" id="UP000316688"/>
    </source>
</evidence>
<gene>
    <name evidence="11" type="primary">urtB</name>
    <name evidence="11" type="ORF">FPL11_09530</name>
</gene>
<dbReference type="AlphaFoldDB" id="A0A557RFE3"/>
<evidence type="ECO:0000256" key="6">
    <source>
        <dbReference type="ARBA" id="ARBA00022989"/>
    </source>
</evidence>
<keyword evidence="6 9" id="KW-1133">Transmembrane helix</keyword>
<organism evidence="11 12">
    <name type="scientific">Spiribacter aquaticus</name>
    <dbReference type="NCBI Taxonomy" id="1935996"/>
    <lineage>
        <taxon>Bacteria</taxon>
        <taxon>Pseudomonadati</taxon>
        <taxon>Pseudomonadota</taxon>
        <taxon>Gammaproteobacteria</taxon>
        <taxon>Chromatiales</taxon>
        <taxon>Ectothiorhodospiraceae</taxon>
        <taxon>Spiribacter</taxon>
    </lineage>
</organism>
<evidence type="ECO:0000256" key="10">
    <source>
        <dbReference type="SAM" id="SignalP"/>
    </source>
</evidence>
<feature type="transmembrane region" description="Helical" evidence="9">
    <location>
        <begin position="248"/>
        <end position="275"/>
    </location>
</feature>
<feature type="transmembrane region" description="Helical" evidence="9">
    <location>
        <begin position="504"/>
        <end position="521"/>
    </location>
</feature>
<dbReference type="CDD" id="cd06582">
    <property type="entry name" value="TM_PBP1_LivH_like"/>
    <property type="match status" value="1"/>
</dbReference>
<evidence type="ECO:0000256" key="5">
    <source>
        <dbReference type="ARBA" id="ARBA00022970"/>
    </source>
</evidence>
<dbReference type="InterPro" id="IPR001851">
    <property type="entry name" value="ABC_transp_permease"/>
</dbReference>
<protein>
    <submittedName>
        <fullName evidence="11">Urea ABC transporter permease subunit UrtB</fullName>
    </submittedName>
</protein>
<feature type="chain" id="PRO_5022149797" evidence="10">
    <location>
        <begin position="26"/>
        <end position="538"/>
    </location>
</feature>
<dbReference type="GO" id="GO:0005886">
    <property type="term" value="C:plasma membrane"/>
    <property type="evidence" value="ECO:0007669"/>
    <property type="project" value="UniProtKB-SubCell"/>
</dbReference>
<accession>A0A557RFE3</accession>
<dbReference type="InterPro" id="IPR052157">
    <property type="entry name" value="BCAA_transport_permease"/>
</dbReference>
<dbReference type="Pfam" id="PF02653">
    <property type="entry name" value="BPD_transp_2"/>
    <property type="match status" value="1"/>
</dbReference>
<feature type="transmembrane region" description="Helical" evidence="9">
    <location>
        <begin position="387"/>
        <end position="404"/>
    </location>
</feature>
<keyword evidence="5" id="KW-0029">Amino-acid transport</keyword>
<keyword evidence="10" id="KW-0732">Signal</keyword>
<evidence type="ECO:0000256" key="9">
    <source>
        <dbReference type="SAM" id="Phobius"/>
    </source>
</evidence>
<dbReference type="RefSeq" id="WP_144348397.1">
    <property type="nucleotide sequence ID" value="NZ_VMKP01000004.1"/>
</dbReference>
<evidence type="ECO:0000256" key="7">
    <source>
        <dbReference type="ARBA" id="ARBA00023136"/>
    </source>
</evidence>
<dbReference type="GO" id="GO:0006865">
    <property type="term" value="P:amino acid transport"/>
    <property type="evidence" value="ECO:0007669"/>
    <property type="project" value="UniProtKB-KW"/>
</dbReference>
<dbReference type="PANTHER" id="PTHR11795">
    <property type="entry name" value="BRANCHED-CHAIN AMINO ACID TRANSPORT SYSTEM PERMEASE PROTEIN LIVH"/>
    <property type="match status" value="1"/>
</dbReference>